<keyword evidence="4" id="KW-0411">Iron-sulfur</keyword>
<dbReference type="InterPro" id="IPR017900">
    <property type="entry name" value="4Fe4S_Fe_S_CS"/>
</dbReference>
<dbReference type="AlphaFoldDB" id="A0A7W5DP83"/>
<keyword evidence="1" id="KW-0004">4Fe-4S</keyword>
<dbReference type="Gene3D" id="3.30.70.20">
    <property type="match status" value="1"/>
</dbReference>
<dbReference type="InterPro" id="IPR050157">
    <property type="entry name" value="PSI_iron-sulfur_center"/>
</dbReference>
<evidence type="ECO:0000259" key="5">
    <source>
        <dbReference type="PROSITE" id="PS51379"/>
    </source>
</evidence>
<feature type="domain" description="4Fe-4S ferredoxin-type" evidence="5">
    <location>
        <begin position="87"/>
        <end position="116"/>
    </location>
</feature>
<evidence type="ECO:0000256" key="4">
    <source>
        <dbReference type="ARBA" id="ARBA00023014"/>
    </source>
</evidence>
<dbReference type="RefSeq" id="WP_221202130.1">
    <property type="nucleotide sequence ID" value="NZ_JACHYB010000001.1"/>
</dbReference>
<protein>
    <submittedName>
        <fullName evidence="6">NAD-dependent dihydropyrimidine dehydrogenase PreA subunit</fullName>
    </submittedName>
</protein>
<feature type="domain" description="4Fe-4S ferredoxin-type" evidence="5">
    <location>
        <begin position="117"/>
        <end position="141"/>
    </location>
</feature>
<evidence type="ECO:0000313" key="6">
    <source>
        <dbReference type="EMBL" id="MBB3186506.1"/>
    </source>
</evidence>
<accession>A0A7W5DP83</accession>
<comment type="caution">
    <text evidence="6">The sequence shown here is derived from an EMBL/GenBank/DDBJ whole genome shotgun (WGS) entry which is preliminary data.</text>
</comment>
<evidence type="ECO:0000256" key="2">
    <source>
        <dbReference type="ARBA" id="ARBA00022723"/>
    </source>
</evidence>
<dbReference type="InterPro" id="IPR017896">
    <property type="entry name" value="4Fe4S_Fe-S-bd"/>
</dbReference>
<dbReference type="PROSITE" id="PS51379">
    <property type="entry name" value="4FE4S_FER_2"/>
    <property type="match status" value="2"/>
</dbReference>
<organism evidence="6 7">
    <name type="scientific">Microbacter margulisiae</name>
    <dbReference type="NCBI Taxonomy" id="1350067"/>
    <lineage>
        <taxon>Bacteria</taxon>
        <taxon>Pseudomonadati</taxon>
        <taxon>Bacteroidota</taxon>
        <taxon>Bacteroidia</taxon>
        <taxon>Bacteroidales</taxon>
        <taxon>Porphyromonadaceae</taxon>
        <taxon>Microbacter</taxon>
    </lineage>
</organism>
<gene>
    <name evidence="6" type="ORF">FHX64_000669</name>
</gene>
<dbReference type="GO" id="GO:0051539">
    <property type="term" value="F:4 iron, 4 sulfur cluster binding"/>
    <property type="evidence" value="ECO:0007669"/>
    <property type="project" value="UniProtKB-KW"/>
</dbReference>
<dbReference type="EMBL" id="JACHYB010000001">
    <property type="protein sequence ID" value="MBB3186506.1"/>
    <property type="molecule type" value="Genomic_DNA"/>
</dbReference>
<keyword evidence="3" id="KW-0408">Iron</keyword>
<dbReference type="Proteomes" id="UP000544222">
    <property type="component" value="Unassembled WGS sequence"/>
</dbReference>
<keyword evidence="2" id="KW-0479">Metal-binding</keyword>
<dbReference type="Pfam" id="PF00037">
    <property type="entry name" value="Fer4"/>
    <property type="match status" value="2"/>
</dbReference>
<dbReference type="PROSITE" id="PS00198">
    <property type="entry name" value="4FE4S_FER_1"/>
    <property type="match status" value="2"/>
</dbReference>
<dbReference type="GO" id="GO:0046872">
    <property type="term" value="F:metal ion binding"/>
    <property type="evidence" value="ECO:0007669"/>
    <property type="project" value="UniProtKB-KW"/>
</dbReference>
<dbReference type="PANTHER" id="PTHR24960">
    <property type="entry name" value="PHOTOSYSTEM I IRON-SULFUR CENTER-RELATED"/>
    <property type="match status" value="1"/>
</dbReference>
<dbReference type="SUPFAM" id="SSF54862">
    <property type="entry name" value="4Fe-4S ferredoxins"/>
    <property type="match status" value="1"/>
</dbReference>
<reference evidence="6 7" key="1">
    <citation type="submission" date="2020-08" db="EMBL/GenBank/DDBJ databases">
        <title>Genomic Encyclopedia of Type Strains, Phase IV (KMG-IV): sequencing the most valuable type-strain genomes for metagenomic binning, comparative biology and taxonomic classification.</title>
        <authorList>
            <person name="Goeker M."/>
        </authorList>
    </citation>
    <scope>NUCLEOTIDE SEQUENCE [LARGE SCALE GENOMIC DNA]</scope>
    <source>
        <strain evidence="6 7">DSM 27471</strain>
    </source>
</reference>
<proteinExistence type="predicted"/>
<dbReference type="PANTHER" id="PTHR24960:SF79">
    <property type="entry name" value="PHOTOSYSTEM I IRON-SULFUR CENTER"/>
    <property type="match status" value="1"/>
</dbReference>
<keyword evidence="7" id="KW-1185">Reference proteome</keyword>
<name>A0A7W5DP83_9PORP</name>
<evidence type="ECO:0000313" key="7">
    <source>
        <dbReference type="Proteomes" id="UP000544222"/>
    </source>
</evidence>
<evidence type="ECO:0000256" key="3">
    <source>
        <dbReference type="ARBA" id="ARBA00023004"/>
    </source>
</evidence>
<evidence type="ECO:0000256" key="1">
    <source>
        <dbReference type="ARBA" id="ARBA00022485"/>
    </source>
</evidence>
<sequence length="141" mass="15719">MKDFNYCSEDMHGNRHNHHGEADIYCVCPVCGYSEPHVHGVPCITLKCPTCHVALMREDKDVSFNHDAPNYALIHSEPSTPNISPKPFPKIQPEKCTGCGTCVSICPTDAIRLMQGKAFIEEALCRNCRKCVRMCPENAIV</sequence>